<comment type="caution">
    <text evidence="1">The sequence shown here is derived from an EMBL/GenBank/DDBJ whole genome shotgun (WGS) entry which is preliminary data.</text>
</comment>
<name>A0AAV9LPC0_9SOLN</name>
<sequence length="88" mass="10046">MGVFQRRKRKRRGKWCLRRRVRRERKRVAMGVQRGDIGSGWGFQKKEKERGGGDSRIKKEVVQVGLRAGGVVGCEEDEGAGSTKSWGW</sequence>
<proteinExistence type="predicted"/>
<organism evidence="1 2">
    <name type="scientific">Solanum pinnatisectum</name>
    <name type="common">tansyleaf nightshade</name>
    <dbReference type="NCBI Taxonomy" id="50273"/>
    <lineage>
        <taxon>Eukaryota</taxon>
        <taxon>Viridiplantae</taxon>
        <taxon>Streptophyta</taxon>
        <taxon>Embryophyta</taxon>
        <taxon>Tracheophyta</taxon>
        <taxon>Spermatophyta</taxon>
        <taxon>Magnoliopsida</taxon>
        <taxon>eudicotyledons</taxon>
        <taxon>Gunneridae</taxon>
        <taxon>Pentapetalae</taxon>
        <taxon>asterids</taxon>
        <taxon>lamiids</taxon>
        <taxon>Solanales</taxon>
        <taxon>Solanaceae</taxon>
        <taxon>Solanoideae</taxon>
        <taxon>Solaneae</taxon>
        <taxon>Solanum</taxon>
    </lineage>
</organism>
<gene>
    <name evidence="1" type="ORF">R3W88_031154</name>
</gene>
<dbReference type="Proteomes" id="UP001311915">
    <property type="component" value="Unassembled WGS sequence"/>
</dbReference>
<dbReference type="AlphaFoldDB" id="A0AAV9LPC0"/>
<evidence type="ECO:0000313" key="2">
    <source>
        <dbReference type="Proteomes" id="UP001311915"/>
    </source>
</evidence>
<keyword evidence="2" id="KW-1185">Reference proteome</keyword>
<protein>
    <submittedName>
        <fullName evidence="1">Uncharacterized protein</fullName>
    </submittedName>
</protein>
<evidence type="ECO:0000313" key="1">
    <source>
        <dbReference type="EMBL" id="KAK4726237.1"/>
    </source>
</evidence>
<reference evidence="1 2" key="1">
    <citation type="submission" date="2023-10" db="EMBL/GenBank/DDBJ databases">
        <title>Genome-Wide Identification Analysis in wild type Solanum Pinnatisectum Reveals Some Genes Defensing Phytophthora Infestans.</title>
        <authorList>
            <person name="Sun C."/>
        </authorList>
    </citation>
    <scope>NUCLEOTIDE SEQUENCE [LARGE SCALE GENOMIC DNA]</scope>
    <source>
        <strain evidence="1">LQN</strain>
        <tissue evidence="1">Leaf</tissue>
    </source>
</reference>
<accession>A0AAV9LPC0</accession>
<dbReference type="EMBL" id="JAWPEI010000005">
    <property type="protein sequence ID" value="KAK4726237.1"/>
    <property type="molecule type" value="Genomic_DNA"/>
</dbReference>